<evidence type="ECO:0000256" key="5">
    <source>
        <dbReference type="ARBA" id="ARBA00023274"/>
    </source>
</evidence>
<dbReference type="PIRSF" id="PIRSF002134">
    <property type="entry name" value="Ribosomal_S13"/>
    <property type="match status" value="1"/>
</dbReference>
<dbReference type="PANTHER" id="PTHR10871">
    <property type="entry name" value="30S RIBOSOMAL PROTEIN S13/40S RIBOSOMAL PROTEIN S18"/>
    <property type="match status" value="1"/>
</dbReference>
<dbReference type="GO" id="GO:0006412">
    <property type="term" value="P:translation"/>
    <property type="evidence" value="ECO:0007669"/>
    <property type="project" value="UniProtKB-UniRule"/>
</dbReference>
<keyword evidence="7" id="KW-0820">tRNA-binding</keyword>
<dbReference type="STRING" id="1798512.A3A39_03520"/>
<gene>
    <name evidence="7" type="primary">rpsM</name>
    <name evidence="10" type="ORF">A3A39_03520</name>
</gene>
<proteinExistence type="inferred from homology"/>
<dbReference type="HAMAP" id="MF_01315">
    <property type="entry name" value="Ribosomal_uS13"/>
    <property type="match status" value="1"/>
</dbReference>
<evidence type="ECO:0000256" key="1">
    <source>
        <dbReference type="ARBA" id="ARBA00008080"/>
    </source>
</evidence>
<dbReference type="Proteomes" id="UP000177372">
    <property type="component" value="Unassembled WGS sequence"/>
</dbReference>
<evidence type="ECO:0000256" key="3">
    <source>
        <dbReference type="ARBA" id="ARBA00022884"/>
    </source>
</evidence>
<dbReference type="NCBIfam" id="TIGR03631">
    <property type="entry name" value="uS13_bact"/>
    <property type="match status" value="1"/>
</dbReference>
<evidence type="ECO:0000256" key="9">
    <source>
        <dbReference type="SAM" id="MobiDB-lite"/>
    </source>
</evidence>
<sequence>MRIAGVTIPEGKRLEIALTSLYGVGRSRALSTLSALGISPGKRGKELSPKEESALREAIEKFKIEGELRREISGNIRRLKDIKAYRGARHAKKLPVRGQRTKTNSRTVRGNVRKTMTSGRRKLEKT</sequence>
<evidence type="ECO:0000256" key="8">
    <source>
        <dbReference type="RuleBase" id="RU003830"/>
    </source>
</evidence>
<dbReference type="InterPro" id="IPR001892">
    <property type="entry name" value="Ribosomal_uS13"/>
</dbReference>
<comment type="function">
    <text evidence="7">Located at the top of the head of the 30S subunit, it contacts several helices of the 16S rRNA. In the 70S ribosome it contacts the 23S rRNA (bridge B1a) and protein L5 of the 50S subunit (bridge B1b), connecting the 2 subunits; these bridges are implicated in subunit movement. Contacts the tRNAs in the A and P-sites.</text>
</comment>
<dbReference type="GO" id="GO:0005829">
    <property type="term" value="C:cytosol"/>
    <property type="evidence" value="ECO:0007669"/>
    <property type="project" value="TreeGrafter"/>
</dbReference>
<keyword evidence="5 7" id="KW-0687">Ribonucleoprotein</keyword>
<keyword evidence="4 7" id="KW-0689">Ribosomal protein</keyword>
<reference evidence="10 11" key="1">
    <citation type="journal article" date="2016" name="Nat. Commun.">
        <title>Thousands of microbial genomes shed light on interconnected biogeochemical processes in an aquifer system.</title>
        <authorList>
            <person name="Anantharaman K."/>
            <person name="Brown C.T."/>
            <person name="Hug L.A."/>
            <person name="Sharon I."/>
            <person name="Castelle C.J."/>
            <person name="Probst A.J."/>
            <person name="Thomas B.C."/>
            <person name="Singh A."/>
            <person name="Wilkins M.J."/>
            <person name="Karaoz U."/>
            <person name="Brodie E.L."/>
            <person name="Williams K.H."/>
            <person name="Hubbard S.S."/>
            <person name="Banfield J.F."/>
        </authorList>
    </citation>
    <scope>NUCLEOTIDE SEQUENCE [LARGE SCALE GENOMIC DNA]</scope>
</reference>
<organism evidence="10 11">
    <name type="scientific">Candidatus Kaiserbacteria bacterium RIFCSPLOWO2_01_FULL_54_13</name>
    <dbReference type="NCBI Taxonomy" id="1798512"/>
    <lineage>
        <taxon>Bacteria</taxon>
        <taxon>Candidatus Kaiseribacteriota</taxon>
    </lineage>
</organism>
<name>A0A1F6F021_9BACT</name>
<dbReference type="FunFam" id="1.10.8.50:FF:000001">
    <property type="entry name" value="30S ribosomal protein S13"/>
    <property type="match status" value="1"/>
</dbReference>
<dbReference type="PANTHER" id="PTHR10871:SF1">
    <property type="entry name" value="SMALL RIBOSOMAL SUBUNIT PROTEIN US13M"/>
    <property type="match status" value="1"/>
</dbReference>
<evidence type="ECO:0000256" key="4">
    <source>
        <dbReference type="ARBA" id="ARBA00022980"/>
    </source>
</evidence>
<evidence type="ECO:0000313" key="11">
    <source>
        <dbReference type="Proteomes" id="UP000177372"/>
    </source>
</evidence>
<keyword evidence="2 7" id="KW-0699">rRNA-binding</keyword>
<comment type="caution">
    <text evidence="10">The sequence shown here is derived from an EMBL/GenBank/DDBJ whole genome shotgun (WGS) entry which is preliminary data.</text>
</comment>
<dbReference type="PROSITE" id="PS50159">
    <property type="entry name" value="RIBOSOMAL_S13_2"/>
    <property type="match status" value="1"/>
</dbReference>
<dbReference type="InterPro" id="IPR019980">
    <property type="entry name" value="Ribosomal_uS13_bac-type"/>
</dbReference>
<dbReference type="InterPro" id="IPR027437">
    <property type="entry name" value="Rbsml_uS13_C"/>
</dbReference>
<evidence type="ECO:0000256" key="2">
    <source>
        <dbReference type="ARBA" id="ARBA00022730"/>
    </source>
</evidence>
<dbReference type="GO" id="GO:0000049">
    <property type="term" value="F:tRNA binding"/>
    <property type="evidence" value="ECO:0007669"/>
    <property type="project" value="UniProtKB-UniRule"/>
</dbReference>
<evidence type="ECO:0000313" key="10">
    <source>
        <dbReference type="EMBL" id="OGG79163.1"/>
    </source>
</evidence>
<dbReference type="GO" id="GO:0003735">
    <property type="term" value="F:structural constituent of ribosome"/>
    <property type="evidence" value="ECO:0007669"/>
    <property type="project" value="InterPro"/>
</dbReference>
<feature type="compositionally biased region" description="Polar residues" evidence="9">
    <location>
        <begin position="101"/>
        <end position="118"/>
    </location>
</feature>
<dbReference type="GO" id="GO:0015935">
    <property type="term" value="C:small ribosomal subunit"/>
    <property type="evidence" value="ECO:0007669"/>
    <property type="project" value="TreeGrafter"/>
</dbReference>
<dbReference type="InterPro" id="IPR018269">
    <property type="entry name" value="Ribosomal_uS13_CS"/>
</dbReference>
<evidence type="ECO:0000256" key="6">
    <source>
        <dbReference type="ARBA" id="ARBA00035166"/>
    </source>
</evidence>
<evidence type="ECO:0000256" key="7">
    <source>
        <dbReference type="HAMAP-Rule" id="MF_01315"/>
    </source>
</evidence>
<feature type="region of interest" description="Disordered" evidence="9">
    <location>
        <begin position="90"/>
        <end position="126"/>
    </location>
</feature>
<protein>
    <recommendedName>
        <fullName evidence="6 7">Small ribosomal subunit protein uS13</fullName>
    </recommendedName>
</protein>
<keyword evidence="3 7" id="KW-0694">RNA-binding</keyword>
<comment type="subunit">
    <text evidence="7">Part of the 30S ribosomal subunit. Forms a loose heterodimer with protein S19. Forms two bridges to the 50S subunit in the 70S ribosome.</text>
</comment>
<dbReference type="Pfam" id="PF00416">
    <property type="entry name" value="Ribosomal_S13"/>
    <property type="match status" value="1"/>
</dbReference>
<comment type="similarity">
    <text evidence="1 7 8">Belongs to the universal ribosomal protein uS13 family.</text>
</comment>
<dbReference type="EMBL" id="MFLZ01000041">
    <property type="protein sequence ID" value="OGG79163.1"/>
    <property type="molecule type" value="Genomic_DNA"/>
</dbReference>
<dbReference type="InterPro" id="IPR010979">
    <property type="entry name" value="Ribosomal_uS13-like_H2TH"/>
</dbReference>
<dbReference type="AlphaFoldDB" id="A0A1F6F021"/>
<dbReference type="GO" id="GO:0019843">
    <property type="term" value="F:rRNA binding"/>
    <property type="evidence" value="ECO:0007669"/>
    <property type="project" value="UniProtKB-UniRule"/>
</dbReference>
<accession>A0A1F6F021</accession>
<dbReference type="PROSITE" id="PS00646">
    <property type="entry name" value="RIBOSOMAL_S13_1"/>
    <property type="match status" value="1"/>
</dbReference>
<dbReference type="Gene3D" id="1.10.8.50">
    <property type="match status" value="1"/>
</dbReference>
<dbReference type="SUPFAM" id="SSF46946">
    <property type="entry name" value="S13-like H2TH domain"/>
    <property type="match status" value="1"/>
</dbReference>
<dbReference type="Gene3D" id="4.10.910.10">
    <property type="entry name" value="30s ribosomal protein s13, domain 2"/>
    <property type="match status" value="1"/>
</dbReference>